<dbReference type="EMBL" id="VDCV01000016">
    <property type="protein sequence ID" value="KAB5520962.1"/>
    <property type="molecule type" value="Genomic_DNA"/>
</dbReference>
<accession>A0A5N5JP95</accession>
<evidence type="ECO:0000313" key="3">
    <source>
        <dbReference type="EMBL" id="KAB5520962.1"/>
    </source>
</evidence>
<sequence length="836" mass="95451">MILHNFVSSKMLQAARSQQLTRGDRIKAEGPIRDIQKSCILSVVFGVQLSSKPCGKLCLCRISLCNPVGFGIFIETMAKSESDGDTRDPSHGEDDQVTVDIDSLTSSIESMMSQNLIMSDKCCIFRVPHILRRHRENAYIPNAFSIGPWHRNHPQIQSTEKVKLKYLKRLLSREPKSGVTLKELLESTREIEKEARSCYAGPIDVGVEDFVRLLVIDGCFLIELFRKDRYIHLREDDDPIFNMSCMLQYLYHDLILVENQIPWFVLELLFNKTTAANSEQSTQAKEGEPKKKTTLAHLALQFFANIFSSNPPNTDTPYDGTKHLLDLLRNWLVKSSGKDEDVETGWEPILSATDLVEAGIKLKAASSQQLTRGDNIKAEGPIKDIQKSCILSETMAKSESDGGTSDRSHGEDDQVTVDMDSLTSSVESMMSQNLIMSDKCCIFRVPHILRRHSERAYIPNAFSIGPWHRNHPLMQSTEKIKLKYLKHLLSQESTSIKLNELFESTREIEKEARSCYAGPIDVGAEDFVRLLVIDGCFLIELFRKDQDSGLREDDDPIFNMSCMLQYLYHDLILVENQIPWLVLEHLFKKVFKKTSAKQSTQAKETTLAQLALQFFANIFSSNPPNTDTPYDGTKHLLDLLRNWLVKSSGNDEDVKPGWEPIPSATDLVEAGIKLKVSDSEQRRSILDIKFNNGSLEIPSLLIQETTEVIIRNLISYEQCSPKCTDRITSYAVLLDNLINTTKDMDILTRSKIINNWLNPEEATQFFNKLYHDAYLKKYYYLELCQKVNNYYRRRRPRWRALLMRNYFGTPWAIVSILAAATLLILTIVQTIFTIIK</sequence>
<gene>
    <name evidence="3" type="ORF">DKX38_025281</name>
</gene>
<dbReference type="AlphaFoldDB" id="A0A5N5JP95"/>
<keyword evidence="4" id="KW-1185">Reference proteome</keyword>
<dbReference type="Proteomes" id="UP000326939">
    <property type="component" value="Chromosome 16"/>
</dbReference>
<feature type="region of interest" description="Disordered" evidence="1">
    <location>
        <begin position="396"/>
        <end position="415"/>
    </location>
</feature>
<evidence type="ECO:0000313" key="4">
    <source>
        <dbReference type="Proteomes" id="UP000326939"/>
    </source>
</evidence>
<evidence type="ECO:0000256" key="2">
    <source>
        <dbReference type="SAM" id="Phobius"/>
    </source>
</evidence>
<proteinExistence type="predicted"/>
<keyword evidence="2" id="KW-0472">Membrane</keyword>
<feature type="compositionally biased region" description="Basic and acidic residues" evidence="1">
    <location>
        <begin position="396"/>
        <end position="412"/>
    </location>
</feature>
<reference evidence="4" key="1">
    <citation type="journal article" date="2019" name="Gigascience">
        <title>De novo genome assembly of the endangered Acer yangbiense, a plant species with extremely small populations endemic to Yunnan Province, China.</title>
        <authorList>
            <person name="Yang J."/>
            <person name="Wariss H.M."/>
            <person name="Tao L."/>
            <person name="Zhang R."/>
            <person name="Yun Q."/>
            <person name="Hollingsworth P."/>
            <person name="Dao Z."/>
            <person name="Luo G."/>
            <person name="Guo H."/>
            <person name="Ma Y."/>
            <person name="Sun W."/>
        </authorList>
    </citation>
    <scope>NUCLEOTIDE SEQUENCE [LARGE SCALE GENOMIC DNA]</scope>
    <source>
        <strain evidence="4">cv. br00</strain>
    </source>
</reference>
<organism evidence="3 4">
    <name type="scientific">Salix brachista</name>
    <dbReference type="NCBI Taxonomy" id="2182728"/>
    <lineage>
        <taxon>Eukaryota</taxon>
        <taxon>Viridiplantae</taxon>
        <taxon>Streptophyta</taxon>
        <taxon>Embryophyta</taxon>
        <taxon>Tracheophyta</taxon>
        <taxon>Spermatophyta</taxon>
        <taxon>Magnoliopsida</taxon>
        <taxon>eudicotyledons</taxon>
        <taxon>Gunneridae</taxon>
        <taxon>Pentapetalae</taxon>
        <taxon>rosids</taxon>
        <taxon>fabids</taxon>
        <taxon>Malpighiales</taxon>
        <taxon>Salicaceae</taxon>
        <taxon>Saliceae</taxon>
        <taxon>Salix</taxon>
    </lineage>
</organism>
<name>A0A5N5JP95_9ROSI</name>
<protein>
    <submittedName>
        <fullName evidence="3">Uncharacterized protein</fullName>
    </submittedName>
</protein>
<keyword evidence="2" id="KW-0812">Transmembrane</keyword>
<comment type="caution">
    <text evidence="3">The sequence shown here is derived from an EMBL/GenBank/DDBJ whole genome shotgun (WGS) entry which is preliminary data.</text>
</comment>
<dbReference type="PANTHER" id="PTHR31170">
    <property type="entry name" value="BNAC04G53230D PROTEIN"/>
    <property type="match status" value="1"/>
</dbReference>
<evidence type="ECO:0000256" key="1">
    <source>
        <dbReference type="SAM" id="MobiDB-lite"/>
    </source>
</evidence>
<feature type="transmembrane region" description="Helical" evidence="2">
    <location>
        <begin position="811"/>
        <end position="835"/>
    </location>
</feature>
<dbReference type="Pfam" id="PF03140">
    <property type="entry name" value="DUF247"/>
    <property type="match status" value="2"/>
</dbReference>
<dbReference type="PANTHER" id="PTHR31170:SF17">
    <property type="match status" value="1"/>
</dbReference>
<dbReference type="InterPro" id="IPR004158">
    <property type="entry name" value="DUF247_pln"/>
</dbReference>
<keyword evidence="2" id="KW-1133">Transmembrane helix</keyword>